<dbReference type="PANTHER" id="PTHR43345">
    <property type="entry name" value="3-ISOPROPYLMALATE DEHYDRATASE SMALL SUBUNIT 2-RELATED-RELATED"/>
    <property type="match status" value="1"/>
</dbReference>
<dbReference type="EC" id="4.2.1.33" evidence="7"/>
<dbReference type="InterPro" id="IPR011827">
    <property type="entry name" value="LeuD_type2/HacB/DmdB"/>
</dbReference>
<dbReference type="Gene3D" id="3.20.19.10">
    <property type="entry name" value="Aconitase, domain 4"/>
    <property type="match status" value="1"/>
</dbReference>
<proteinExistence type="inferred from homology"/>
<dbReference type="GO" id="GO:0003861">
    <property type="term" value="F:3-isopropylmalate dehydratase activity"/>
    <property type="evidence" value="ECO:0007669"/>
    <property type="project" value="UniProtKB-UniRule"/>
</dbReference>
<comment type="pathway">
    <text evidence="3 7">Amino-acid biosynthesis; L-leucine biosynthesis; L-leucine from 3-methyl-2-oxobutanoate: step 2/4.</text>
</comment>
<comment type="function">
    <text evidence="2 7">Catalyzes the isomerization between 2-isopropylmalate and 3-isopropylmalate, via the formation of 2-isopropylmaleate.</text>
</comment>
<dbReference type="Pfam" id="PF00694">
    <property type="entry name" value="Aconitase_C"/>
    <property type="match status" value="1"/>
</dbReference>
<dbReference type="InterPro" id="IPR033940">
    <property type="entry name" value="IPMI_Swivel"/>
</dbReference>
<keyword evidence="7" id="KW-0100">Branched-chain amino acid biosynthesis</keyword>
<dbReference type="RefSeq" id="WP_078198704.1">
    <property type="nucleotide sequence ID" value="NZ_CP017758.1"/>
</dbReference>
<evidence type="ECO:0000256" key="6">
    <source>
        <dbReference type="ARBA" id="ARBA00023239"/>
    </source>
</evidence>
<comment type="subunit">
    <text evidence="5 7">Heterodimer of LeuC and LeuD.</text>
</comment>
<dbReference type="CDD" id="cd01577">
    <property type="entry name" value="IPMI_Swivel"/>
    <property type="match status" value="1"/>
</dbReference>
<evidence type="ECO:0000259" key="8">
    <source>
        <dbReference type="Pfam" id="PF00694"/>
    </source>
</evidence>
<keyword evidence="7" id="KW-0028">Amino-acid biosynthesis</keyword>
<dbReference type="SUPFAM" id="SSF52016">
    <property type="entry name" value="LeuD/IlvD-like"/>
    <property type="match status" value="1"/>
</dbReference>
<evidence type="ECO:0000256" key="2">
    <source>
        <dbReference type="ARBA" id="ARBA00002695"/>
    </source>
</evidence>
<dbReference type="GO" id="GO:0009098">
    <property type="term" value="P:L-leucine biosynthetic process"/>
    <property type="evidence" value="ECO:0007669"/>
    <property type="project" value="UniProtKB-UniRule"/>
</dbReference>
<evidence type="ECO:0000256" key="1">
    <source>
        <dbReference type="ARBA" id="ARBA00000491"/>
    </source>
</evidence>
<dbReference type="UniPathway" id="UPA00048">
    <property type="reaction ID" value="UER00071"/>
</dbReference>
<dbReference type="PANTHER" id="PTHR43345:SF2">
    <property type="entry name" value="3-ISOPROPYLMALATE DEHYDRATASE SMALL SUBUNIT 1"/>
    <property type="match status" value="1"/>
</dbReference>
<dbReference type="InterPro" id="IPR000573">
    <property type="entry name" value="AconitaseA/IPMdHydase_ssu_swvl"/>
</dbReference>
<organism evidence="9 10">
    <name type="scientific">Cupriavidus necator</name>
    <name type="common">Alcaligenes eutrophus</name>
    <name type="synonym">Ralstonia eutropha</name>
    <dbReference type="NCBI Taxonomy" id="106590"/>
    <lineage>
        <taxon>Bacteria</taxon>
        <taxon>Pseudomonadati</taxon>
        <taxon>Pseudomonadota</taxon>
        <taxon>Betaproteobacteria</taxon>
        <taxon>Burkholderiales</taxon>
        <taxon>Burkholderiaceae</taxon>
        <taxon>Cupriavidus</taxon>
    </lineage>
</organism>
<dbReference type="Proteomes" id="UP000189627">
    <property type="component" value="Chromosome 2"/>
</dbReference>
<evidence type="ECO:0000256" key="3">
    <source>
        <dbReference type="ARBA" id="ARBA00004729"/>
    </source>
</evidence>
<dbReference type="InterPro" id="IPR050075">
    <property type="entry name" value="LeuD"/>
</dbReference>
<dbReference type="KEGG" id="cuh:BJN34_20320"/>
<dbReference type="HAMAP" id="MF_01032">
    <property type="entry name" value="LeuD_type2"/>
    <property type="match status" value="1"/>
</dbReference>
<dbReference type="NCBIfam" id="TIGR02087">
    <property type="entry name" value="LEUD_arch"/>
    <property type="match status" value="1"/>
</dbReference>
<accession>A0A1U9UU49</accession>
<dbReference type="AlphaFoldDB" id="A0A1U9UU49"/>
<reference evidence="10" key="1">
    <citation type="submission" date="2017-02" db="EMBL/GenBank/DDBJ databases">
        <title>Complete genome sequence of Cupriavidus necator strain NH9, a 3-chlorobenzoate degrader.</title>
        <authorList>
            <person name="Moriuchi R."/>
            <person name="Dohra H."/>
            <person name="Ogawa N."/>
        </authorList>
    </citation>
    <scope>NUCLEOTIDE SEQUENCE [LARGE SCALE GENOMIC DNA]</scope>
    <source>
        <strain evidence="10">NH9</strain>
    </source>
</reference>
<evidence type="ECO:0000256" key="7">
    <source>
        <dbReference type="HAMAP-Rule" id="MF_01032"/>
    </source>
</evidence>
<protein>
    <recommendedName>
        <fullName evidence="7">3-isopropylmalate dehydratase small subunit</fullName>
        <ecNumber evidence="7">4.2.1.33</ecNumber>
    </recommendedName>
    <alternativeName>
        <fullName evidence="7">Alpha-IPM isomerase</fullName>
        <shortName evidence="7">IPMI</shortName>
    </alternativeName>
    <alternativeName>
        <fullName evidence="7">Isopropylmalate isomerase</fullName>
    </alternativeName>
</protein>
<keyword evidence="6 7" id="KW-0456">Lyase</keyword>
<evidence type="ECO:0000256" key="5">
    <source>
        <dbReference type="ARBA" id="ARBA00011271"/>
    </source>
</evidence>
<name>A0A1U9UU49_CUPNE</name>
<sequence>MTSADAPNPAPAPVAAPVAAPAGRLWRFGDNIDTDAMAPAVLMKSPLPVLARHCLASVRPEFPRSVRPGDVLVAGANFGIGSSREQAPQALRELGVAAVVAQSFGGLFYRNAINLGLPVLVCADTGRLADGAHAVLDLDMAQLRLGDGSLVACEPIPDFLRAILAAGGLVPHLKARLARERGQQG</sequence>
<feature type="domain" description="Aconitase A/isopropylmalate dehydratase small subunit swivel" evidence="8">
    <location>
        <begin position="71"/>
        <end position="117"/>
    </location>
</feature>
<dbReference type="InterPro" id="IPR015928">
    <property type="entry name" value="Aconitase/3IPM_dehydase_swvl"/>
</dbReference>
<evidence type="ECO:0000256" key="4">
    <source>
        <dbReference type="ARBA" id="ARBA00009869"/>
    </source>
</evidence>
<dbReference type="OrthoDB" id="9777465at2"/>
<evidence type="ECO:0000313" key="9">
    <source>
        <dbReference type="EMBL" id="AQV96224.1"/>
    </source>
</evidence>
<comment type="similarity">
    <text evidence="4 7">Belongs to the LeuD family. LeuD type 2 subfamily.</text>
</comment>
<dbReference type="EMBL" id="CP017758">
    <property type="protein sequence ID" value="AQV96224.1"/>
    <property type="molecule type" value="Genomic_DNA"/>
</dbReference>
<evidence type="ECO:0000313" key="10">
    <source>
        <dbReference type="Proteomes" id="UP000189627"/>
    </source>
</evidence>
<gene>
    <name evidence="7" type="primary">leuD</name>
    <name evidence="9" type="ORF">BJN34_20320</name>
</gene>
<comment type="catalytic activity">
    <reaction evidence="1 7">
        <text>(2R,3S)-3-isopropylmalate = (2S)-2-isopropylmalate</text>
        <dbReference type="Rhea" id="RHEA:32287"/>
        <dbReference type="ChEBI" id="CHEBI:1178"/>
        <dbReference type="ChEBI" id="CHEBI:35121"/>
        <dbReference type="EC" id="4.2.1.33"/>
    </reaction>
</comment>
<keyword evidence="7" id="KW-0432">Leucine biosynthesis</keyword>